<accession>A0A2G9XEB9</accession>
<dbReference type="SMART" id="SM00382">
    <property type="entry name" value="AAA"/>
    <property type="match status" value="1"/>
</dbReference>
<dbReference type="InterPro" id="IPR027417">
    <property type="entry name" value="P-loop_NTPase"/>
</dbReference>
<dbReference type="GO" id="GO:0005524">
    <property type="term" value="F:ATP binding"/>
    <property type="evidence" value="ECO:0007669"/>
    <property type="project" value="UniProtKB-KW"/>
</dbReference>
<dbReference type="Pfam" id="PF00437">
    <property type="entry name" value="T2SSE"/>
    <property type="match status" value="1"/>
</dbReference>
<comment type="similarity">
    <text evidence="1">Belongs to the GSP E family.</text>
</comment>
<dbReference type="GO" id="GO:0005886">
    <property type="term" value="C:plasma membrane"/>
    <property type="evidence" value="ECO:0007669"/>
    <property type="project" value="TreeGrafter"/>
</dbReference>
<dbReference type="PANTHER" id="PTHR30258">
    <property type="entry name" value="TYPE II SECRETION SYSTEM PROTEIN GSPE-RELATED"/>
    <property type="match status" value="1"/>
</dbReference>
<evidence type="ECO:0000256" key="1">
    <source>
        <dbReference type="ARBA" id="ARBA00006611"/>
    </source>
</evidence>
<dbReference type="FunFam" id="3.40.50.300:FF:000398">
    <property type="entry name" value="Type IV pilus assembly ATPase PilB"/>
    <property type="match status" value="1"/>
</dbReference>
<protein>
    <recommendedName>
        <fullName evidence="4">AAA+ ATPase domain-containing protein</fullName>
    </recommendedName>
</protein>
<evidence type="ECO:0000256" key="2">
    <source>
        <dbReference type="ARBA" id="ARBA00022741"/>
    </source>
</evidence>
<evidence type="ECO:0000313" key="6">
    <source>
        <dbReference type="Proteomes" id="UP000231388"/>
    </source>
</evidence>
<gene>
    <name evidence="5" type="ORF">COX53_01295</name>
</gene>
<feature type="domain" description="AAA+ ATPase" evidence="4">
    <location>
        <begin position="316"/>
        <end position="437"/>
    </location>
</feature>
<evidence type="ECO:0000313" key="5">
    <source>
        <dbReference type="EMBL" id="PIP04631.1"/>
    </source>
</evidence>
<organism evidence="5 6">
    <name type="scientific">candidate division WWE3 bacterium CG23_combo_of_CG06-09_8_20_14_all_40_14</name>
    <dbReference type="NCBI Taxonomy" id="1975095"/>
    <lineage>
        <taxon>Bacteria</taxon>
        <taxon>Katanobacteria</taxon>
    </lineage>
</organism>
<dbReference type="InterPro" id="IPR037257">
    <property type="entry name" value="T2SS_E_N_sf"/>
</dbReference>
<dbReference type="CDD" id="cd01129">
    <property type="entry name" value="PulE-GspE-like"/>
    <property type="match status" value="1"/>
</dbReference>
<dbReference type="InterPro" id="IPR001482">
    <property type="entry name" value="T2SS/T4SS_dom"/>
</dbReference>
<comment type="caution">
    <text evidence="5">The sequence shown here is derived from an EMBL/GenBank/DDBJ whole genome shotgun (WGS) entry which is preliminary data.</text>
</comment>
<dbReference type="Pfam" id="PF05157">
    <property type="entry name" value="MshEN"/>
    <property type="match status" value="1"/>
</dbReference>
<dbReference type="Gene3D" id="3.30.450.90">
    <property type="match status" value="1"/>
</dbReference>
<keyword evidence="3" id="KW-0067">ATP-binding</keyword>
<proteinExistence type="inferred from homology"/>
<dbReference type="GO" id="GO:0016887">
    <property type="term" value="F:ATP hydrolysis activity"/>
    <property type="evidence" value="ECO:0007669"/>
    <property type="project" value="TreeGrafter"/>
</dbReference>
<name>A0A2G9XEB9_UNCKA</name>
<dbReference type="FunFam" id="3.30.450.90:FF:000001">
    <property type="entry name" value="Type II secretion system ATPase GspE"/>
    <property type="match status" value="1"/>
</dbReference>
<sequence>MKLQKQKYLEDVLYDQKLLTEDQVSAIKLESLNTGKNSEEIVNERKYVTSEELAKARGILYDVPFYDLRDQAIKSDILEFVPENVAKNYKLIPFDKKNNFLYVAMADPLDLQIVEFLERRTKLSVKTFISDPGAISKVTEEQYGKSIREDVFEALEEFEGTNKIEESIADIKKAGDVIRDAPVARVVNTILEYAVKARASDVHIEPQEEKTRVRYRIDGVLQERLTLPKKVTESVIARIKILSGLKIDEKRKPQDGRFKVEVGETKTDLRVSSLPTVFGEKIVIRLLKEQGQVLTFKDLGLGGLALKHFEEALLKPNGIILVTGPTGSGKTVTLATALNKLNTIRVNIITLEDPVEIRVPGVNQVQINTTAGLSFASGLRSILRQDPNIIMVGEIRDSETASLAINAALTGHLVLSTLHTNSAAGAIPRLIDMGAENFLLASTLNLVLAQRLVRKICSFCKEKYEAPKEVALDIKKNLAALFNPKSSSEKMYLYRGRGCDKCGEQGYSGRIGIFEVMPVGAKIAKLTLERRPESEIEKNSIEEGMVTLLQDGYLKALEGVTTIEEALRVAKE</sequence>
<dbReference type="Gene3D" id="3.30.300.160">
    <property type="entry name" value="Type II secretion system, protein E, N-terminal domain"/>
    <property type="match status" value="1"/>
</dbReference>
<dbReference type="InterPro" id="IPR003593">
    <property type="entry name" value="AAA+_ATPase"/>
</dbReference>
<evidence type="ECO:0000256" key="3">
    <source>
        <dbReference type="ARBA" id="ARBA00022840"/>
    </source>
</evidence>
<keyword evidence="2" id="KW-0547">Nucleotide-binding</keyword>
<reference evidence="5 6" key="1">
    <citation type="submission" date="2017-09" db="EMBL/GenBank/DDBJ databases">
        <title>Depth-based differentiation of microbial function through sediment-hosted aquifers and enrichment of novel symbionts in the deep terrestrial subsurface.</title>
        <authorList>
            <person name="Probst A.J."/>
            <person name="Ladd B."/>
            <person name="Jarett J.K."/>
            <person name="Geller-Mcgrath D.E."/>
            <person name="Sieber C.M."/>
            <person name="Emerson J.B."/>
            <person name="Anantharaman K."/>
            <person name="Thomas B.C."/>
            <person name="Malmstrom R."/>
            <person name="Stieglmeier M."/>
            <person name="Klingl A."/>
            <person name="Woyke T."/>
            <person name="Ryan C.M."/>
            <person name="Banfield J.F."/>
        </authorList>
    </citation>
    <scope>NUCLEOTIDE SEQUENCE [LARGE SCALE GENOMIC DNA]</scope>
    <source>
        <strain evidence="5">CG23_combo_of_CG06-09_8_20_14_all_40_14</strain>
    </source>
</reference>
<dbReference type="PANTHER" id="PTHR30258:SF1">
    <property type="entry name" value="PROTEIN TRANSPORT PROTEIN HOFB HOMOLOG"/>
    <property type="match status" value="1"/>
</dbReference>
<dbReference type="InterPro" id="IPR007831">
    <property type="entry name" value="T2SS_GspE_N"/>
</dbReference>
<dbReference type="Gene3D" id="3.40.50.300">
    <property type="entry name" value="P-loop containing nucleotide triphosphate hydrolases"/>
    <property type="match status" value="1"/>
</dbReference>
<dbReference type="Proteomes" id="UP000231388">
    <property type="component" value="Unassembled WGS sequence"/>
</dbReference>
<evidence type="ECO:0000259" key="4">
    <source>
        <dbReference type="SMART" id="SM00382"/>
    </source>
</evidence>
<dbReference type="SUPFAM" id="SSF52540">
    <property type="entry name" value="P-loop containing nucleoside triphosphate hydrolases"/>
    <property type="match status" value="1"/>
</dbReference>
<dbReference type="AlphaFoldDB" id="A0A2G9XEB9"/>
<dbReference type="EMBL" id="PCQY01000018">
    <property type="protein sequence ID" value="PIP04631.1"/>
    <property type="molecule type" value="Genomic_DNA"/>
</dbReference>
<dbReference type="SUPFAM" id="SSF160246">
    <property type="entry name" value="EspE N-terminal domain-like"/>
    <property type="match status" value="1"/>
</dbReference>